<feature type="compositionally biased region" description="Polar residues" evidence="1">
    <location>
        <begin position="237"/>
        <end position="247"/>
    </location>
</feature>
<keyword evidence="3" id="KW-1185">Reference proteome</keyword>
<dbReference type="EMBL" id="WUUU01000277">
    <property type="protein sequence ID" value="MXR22428.1"/>
    <property type="molecule type" value="Genomic_DNA"/>
</dbReference>
<evidence type="ECO:0000313" key="2">
    <source>
        <dbReference type="EMBL" id="MXR22428.1"/>
    </source>
</evidence>
<dbReference type="Proteomes" id="UP000471521">
    <property type="component" value="Unassembled WGS sequence"/>
</dbReference>
<evidence type="ECO:0000256" key="1">
    <source>
        <dbReference type="SAM" id="MobiDB-lite"/>
    </source>
</evidence>
<comment type="caution">
    <text evidence="2">The sequence shown here is derived from an EMBL/GenBank/DDBJ whole genome shotgun (WGS) entry which is preliminary data.</text>
</comment>
<feature type="non-terminal residue" evidence="2">
    <location>
        <position position="259"/>
    </location>
</feature>
<sequence length="259" mass="27337">MIQWDETSTGVFATDAAENEVRVRAPDWQSAADARVLPQLTDAETTGVTSAFSVPADDATLASPETTASTTLAAGERQQLAAGDYVLEADGAIDVVVGFSGPAQVVLDDRLRVSFDAPERVAVGFRSDARAPPATITIPKTLDGVATAVTHAAAAHRTTTPDRSDPGFRRHPPAFAFGETVDVPPSVAAATPRHRHRTRRAALAAGAVRRRAPRLLPGCDSDSRRRRDAPAPCPGTLASTTPSTRSTWKPRRCSRASLA</sequence>
<gene>
    <name evidence="2" type="ORF">GRX66_18245</name>
</gene>
<feature type="region of interest" description="Disordered" evidence="1">
    <location>
        <begin position="208"/>
        <end position="259"/>
    </location>
</feature>
<proteinExistence type="predicted"/>
<reference evidence="2 3" key="1">
    <citation type="submission" date="2019-12" db="EMBL/GenBank/DDBJ databases">
        <title>Isolation and characterization of three novel carbon monoxide-oxidizing members of Halobacteria from salione crusts and soils.</title>
        <authorList>
            <person name="Myers M.R."/>
            <person name="King G.M."/>
        </authorList>
    </citation>
    <scope>NUCLEOTIDE SEQUENCE [LARGE SCALE GENOMIC DNA]</scope>
    <source>
        <strain evidence="2 3">PCN9</strain>
    </source>
</reference>
<accession>A0A6B0SL20</accession>
<protein>
    <submittedName>
        <fullName evidence="2">Uncharacterized protein</fullName>
    </submittedName>
</protein>
<feature type="compositionally biased region" description="Basic residues" evidence="1">
    <location>
        <begin position="248"/>
        <end position="259"/>
    </location>
</feature>
<name>A0A6B0SL20_9EURY</name>
<dbReference type="AlphaFoldDB" id="A0A6B0SL20"/>
<evidence type="ECO:0000313" key="3">
    <source>
        <dbReference type="Proteomes" id="UP000471521"/>
    </source>
</evidence>
<organism evidence="2 3">
    <name type="scientific">Halobacterium bonnevillei</name>
    <dbReference type="NCBI Taxonomy" id="2692200"/>
    <lineage>
        <taxon>Archaea</taxon>
        <taxon>Methanobacteriati</taxon>
        <taxon>Methanobacteriota</taxon>
        <taxon>Stenosarchaea group</taxon>
        <taxon>Halobacteria</taxon>
        <taxon>Halobacteriales</taxon>
        <taxon>Halobacteriaceae</taxon>
        <taxon>Halobacterium</taxon>
    </lineage>
</organism>